<dbReference type="Proteomes" id="UP000319801">
    <property type="component" value="Unassembled WGS sequence"/>
</dbReference>
<feature type="region of interest" description="Disordered" evidence="1">
    <location>
        <begin position="230"/>
        <end position="298"/>
    </location>
</feature>
<sequence length="298" mass="33247">MSDDITPVENSRLCGVEQRLILLAVMSEGQENSDAVWNELAFFKRENKKLLANSGVFSGVSLQLSRETRVRNSIHISVLMKKNSSFCANENPLLRLELSSRYPDVYKDPRVRNPRRPKELEHVVDSGIQSDLWECVQESVTNYTDTSRLQTKNTIKNYISVGVFSRPAVRRLGAPSLPPLPVSSGHLSLEVRVIRSCPRETTRFLLDAPVKRSRVEDVLVPHRRVTFSTAKQAAKQAQDLQGSSQPSYYDSGLDESETPSSKSSSGPRIGPLALPEDHYERTTPDGSIGEVENPENGN</sequence>
<evidence type="ECO:0000313" key="3">
    <source>
        <dbReference type="Proteomes" id="UP000319801"/>
    </source>
</evidence>
<evidence type="ECO:0000313" key="2">
    <source>
        <dbReference type="EMBL" id="TUR21383.1"/>
    </source>
</evidence>
<dbReference type="OrthoDB" id="9017167at2759"/>
<proteinExistence type="predicted"/>
<accession>A0A556VXA0</accession>
<evidence type="ECO:0000256" key="1">
    <source>
        <dbReference type="SAM" id="MobiDB-lite"/>
    </source>
</evidence>
<dbReference type="EMBL" id="VCAZ01000426">
    <property type="protein sequence ID" value="TUR21383.1"/>
    <property type="molecule type" value="Genomic_DNA"/>
</dbReference>
<organism evidence="2 3">
    <name type="scientific">Bagarius yarrelli</name>
    <name type="common">Goonch</name>
    <name type="synonym">Bagrus yarrelli</name>
    <dbReference type="NCBI Taxonomy" id="175774"/>
    <lineage>
        <taxon>Eukaryota</taxon>
        <taxon>Metazoa</taxon>
        <taxon>Chordata</taxon>
        <taxon>Craniata</taxon>
        <taxon>Vertebrata</taxon>
        <taxon>Euteleostomi</taxon>
        <taxon>Actinopterygii</taxon>
        <taxon>Neopterygii</taxon>
        <taxon>Teleostei</taxon>
        <taxon>Ostariophysi</taxon>
        <taxon>Siluriformes</taxon>
        <taxon>Sisoridae</taxon>
        <taxon>Sisorinae</taxon>
        <taxon>Bagarius</taxon>
    </lineage>
</organism>
<reference evidence="2 3" key="1">
    <citation type="journal article" date="2019" name="Genome Biol. Evol.">
        <title>Whole-Genome Sequencing of the Giant Devil Catfish, Bagarius yarrelli.</title>
        <authorList>
            <person name="Jiang W."/>
            <person name="Lv Y."/>
            <person name="Cheng L."/>
            <person name="Yang K."/>
            <person name="Chao B."/>
            <person name="Wang X."/>
            <person name="Li Y."/>
            <person name="Pan X."/>
            <person name="You X."/>
            <person name="Zhang Y."/>
            <person name="Yang J."/>
            <person name="Li J."/>
            <person name="Zhang X."/>
            <person name="Liu S."/>
            <person name="Sun C."/>
            <person name="Yang J."/>
            <person name="Shi Q."/>
        </authorList>
    </citation>
    <scope>NUCLEOTIDE SEQUENCE [LARGE SCALE GENOMIC DNA]</scope>
    <source>
        <strain evidence="2">JWS20170419001</strain>
        <tissue evidence="2">Muscle</tissue>
    </source>
</reference>
<dbReference type="AlphaFoldDB" id="A0A556VXA0"/>
<keyword evidence="3" id="KW-1185">Reference proteome</keyword>
<protein>
    <submittedName>
        <fullName evidence="2">Uncharacterized protein</fullName>
    </submittedName>
</protein>
<gene>
    <name evidence="2" type="ORF">Baya_17049</name>
</gene>
<name>A0A556VXA0_BAGYA</name>
<feature type="compositionally biased region" description="Polar residues" evidence="1">
    <location>
        <begin position="239"/>
        <end position="248"/>
    </location>
</feature>
<comment type="caution">
    <text evidence="2">The sequence shown here is derived from an EMBL/GenBank/DDBJ whole genome shotgun (WGS) entry which is preliminary data.</text>
</comment>